<evidence type="ECO:0000256" key="3">
    <source>
        <dbReference type="ARBA" id="ARBA00022679"/>
    </source>
</evidence>
<dbReference type="SMART" id="SM00826">
    <property type="entry name" value="PKS_DH"/>
    <property type="match status" value="1"/>
</dbReference>
<dbReference type="InterPro" id="IPR020807">
    <property type="entry name" value="PKS_DH"/>
</dbReference>
<feature type="domain" description="Ketosynthase family 3 (KS3)" evidence="7">
    <location>
        <begin position="2"/>
        <end position="429"/>
    </location>
</feature>
<evidence type="ECO:0000256" key="1">
    <source>
        <dbReference type="ARBA" id="ARBA00022450"/>
    </source>
</evidence>
<dbReference type="CDD" id="cd00833">
    <property type="entry name" value="PKS"/>
    <property type="match status" value="1"/>
</dbReference>
<dbReference type="Gene3D" id="3.40.366.10">
    <property type="entry name" value="Malonyl-Coenzyme A Acyl Carrier Protein, domain 2"/>
    <property type="match status" value="1"/>
</dbReference>
<dbReference type="Gene3D" id="3.40.50.720">
    <property type="entry name" value="NAD(P)-binding Rossmann-like Domain"/>
    <property type="match status" value="2"/>
</dbReference>
<dbReference type="Gene3D" id="3.30.70.3290">
    <property type="match status" value="1"/>
</dbReference>
<dbReference type="InterPro" id="IPR036291">
    <property type="entry name" value="NAD(P)-bd_dom_sf"/>
</dbReference>
<dbReference type="InterPro" id="IPR014030">
    <property type="entry name" value="Ketoacyl_synth_N"/>
</dbReference>
<dbReference type="SMART" id="SM00825">
    <property type="entry name" value="PKS_KS"/>
    <property type="match status" value="1"/>
</dbReference>
<name>A0A0U2I851_9HYPO</name>
<dbReference type="SUPFAM" id="SSF47336">
    <property type="entry name" value="ACP-like"/>
    <property type="match status" value="1"/>
</dbReference>
<dbReference type="Gene3D" id="3.90.180.10">
    <property type="entry name" value="Medium-chain alcohol dehydrogenases, catalytic domain"/>
    <property type="match status" value="1"/>
</dbReference>
<dbReference type="InterPro" id="IPR032821">
    <property type="entry name" value="PKS_assoc"/>
</dbReference>
<dbReference type="SMART" id="SM00823">
    <property type="entry name" value="PKS_PP"/>
    <property type="match status" value="1"/>
</dbReference>
<dbReference type="SUPFAM" id="SSF52151">
    <property type="entry name" value="FabD/lysophospholipase-like"/>
    <property type="match status" value="1"/>
</dbReference>
<dbReference type="SUPFAM" id="SSF55048">
    <property type="entry name" value="Probable ACP-binding domain of malonyl-CoA ACP transacylase"/>
    <property type="match status" value="1"/>
</dbReference>
<dbReference type="SMART" id="SM00822">
    <property type="entry name" value="PKS_KR"/>
    <property type="match status" value="1"/>
</dbReference>
<dbReference type="InterPro" id="IPR011032">
    <property type="entry name" value="GroES-like_sf"/>
</dbReference>
<dbReference type="InterPro" id="IPR049900">
    <property type="entry name" value="PKS_mFAS_DH"/>
</dbReference>
<proteinExistence type="evidence at transcript level"/>
<dbReference type="SUPFAM" id="SSF51735">
    <property type="entry name" value="NAD(P)-binding Rossmann-fold domains"/>
    <property type="match status" value="2"/>
</dbReference>
<dbReference type="InterPro" id="IPR016036">
    <property type="entry name" value="Malonyl_transacylase_ACP-bd"/>
</dbReference>
<evidence type="ECO:0000256" key="4">
    <source>
        <dbReference type="ARBA" id="ARBA00023002"/>
    </source>
</evidence>
<feature type="region of interest" description="N-terminal hotdog fold" evidence="6">
    <location>
        <begin position="934"/>
        <end position="1069"/>
    </location>
</feature>
<dbReference type="InterPro" id="IPR001227">
    <property type="entry name" value="Ac_transferase_dom_sf"/>
</dbReference>
<dbReference type="GO" id="GO:0044550">
    <property type="term" value="P:secondary metabolite biosynthetic process"/>
    <property type="evidence" value="ECO:0007669"/>
    <property type="project" value="TreeGrafter"/>
</dbReference>
<dbReference type="PANTHER" id="PTHR43775:SF29">
    <property type="entry name" value="ASPERFURANONE POLYKETIDE SYNTHASE AFOG-RELATED"/>
    <property type="match status" value="1"/>
</dbReference>
<evidence type="ECO:0000313" key="9">
    <source>
        <dbReference type="EMBL" id="ALQ32758.1"/>
    </source>
</evidence>
<reference evidence="9" key="1">
    <citation type="submission" date="2015-11" db="EMBL/GenBank/DDBJ databases">
        <title>Insights into natural products biosynthesis from analysis of 490 polyketide synthases from Fusarium.</title>
        <authorList>
            <person name="Brown D.W."/>
            <person name="Proctor R.H."/>
        </authorList>
    </citation>
    <scope>NUCLEOTIDE SEQUENCE</scope>
    <source>
        <strain evidence="9">NRRL 25410</strain>
    </source>
</reference>
<dbReference type="Pfam" id="PF08659">
    <property type="entry name" value="KR"/>
    <property type="match status" value="1"/>
</dbReference>
<evidence type="ECO:0000256" key="5">
    <source>
        <dbReference type="ARBA" id="ARBA00023268"/>
    </source>
</evidence>
<feature type="active site" description="Proton donor; for dehydratase activity" evidence="6">
    <location>
        <position position="1155"/>
    </location>
</feature>
<dbReference type="Pfam" id="PF16197">
    <property type="entry name" value="KAsynt_C_assoc"/>
    <property type="match status" value="1"/>
</dbReference>
<dbReference type="InterPro" id="IPR014043">
    <property type="entry name" value="Acyl_transferase_dom"/>
</dbReference>
<dbReference type="InterPro" id="IPR056501">
    <property type="entry name" value="NAD-bd_HRPKS_sdrA"/>
</dbReference>
<dbReference type="SUPFAM" id="SSF53901">
    <property type="entry name" value="Thiolase-like"/>
    <property type="match status" value="1"/>
</dbReference>
<dbReference type="EMBL" id="KU179893">
    <property type="protein sequence ID" value="ALQ32758.1"/>
    <property type="molecule type" value="mRNA"/>
</dbReference>
<evidence type="ECO:0000259" key="8">
    <source>
        <dbReference type="PROSITE" id="PS52019"/>
    </source>
</evidence>
<dbReference type="Pfam" id="PF00109">
    <property type="entry name" value="ketoacyl-synt"/>
    <property type="match status" value="1"/>
</dbReference>
<dbReference type="SUPFAM" id="SSF50129">
    <property type="entry name" value="GroES-like"/>
    <property type="match status" value="1"/>
</dbReference>
<evidence type="ECO:0000256" key="2">
    <source>
        <dbReference type="ARBA" id="ARBA00022553"/>
    </source>
</evidence>
<dbReference type="InterPro" id="IPR042104">
    <property type="entry name" value="PKS_dehydratase_sf"/>
</dbReference>
<gene>
    <name evidence="9" type="ORF">Fay_1205</name>
</gene>
<keyword evidence="4" id="KW-0560">Oxidoreductase</keyword>
<dbReference type="GO" id="GO:0004312">
    <property type="term" value="F:fatty acid synthase activity"/>
    <property type="evidence" value="ECO:0007669"/>
    <property type="project" value="TreeGrafter"/>
</dbReference>
<dbReference type="InterPro" id="IPR050091">
    <property type="entry name" value="PKS_NRPS_Biosynth_Enz"/>
</dbReference>
<feature type="active site" description="Proton acceptor; for dehydratase activity" evidence="6">
    <location>
        <position position="966"/>
    </location>
</feature>
<dbReference type="GO" id="GO:0006633">
    <property type="term" value="P:fatty acid biosynthetic process"/>
    <property type="evidence" value="ECO:0007669"/>
    <property type="project" value="TreeGrafter"/>
</dbReference>
<dbReference type="GO" id="GO:0031177">
    <property type="term" value="F:phosphopantetheine binding"/>
    <property type="evidence" value="ECO:0007669"/>
    <property type="project" value="InterPro"/>
</dbReference>
<dbReference type="InterPro" id="IPR036736">
    <property type="entry name" value="ACP-like_sf"/>
</dbReference>
<feature type="domain" description="PKS/mFAS DH" evidence="8">
    <location>
        <begin position="934"/>
        <end position="1237"/>
    </location>
</feature>
<dbReference type="InterPro" id="IPR013968">
    <property type="entry name" value="PKS_KR"/>
</dbReference>
<dbReference type="Pfam" id="PF21089">
    <property type="entry name" value="PKS_DH_N"/>
    <property type="match status" value="1"/>
</dbReference>
<dbReference type="InterPro" id="IPR020841">
    <property type="entry name" value="PKS_Beta-ketoAc_synthase_dom"/>
</dbReference>
<dbReference type="InterPro" id="IPR016035">
    <property type="entry name" value="Acyl_Trfase/lysoPLipase"/>
</dbReference>
<dbReference type="PROSITE" id="PS52004">
    <property type="entry name" value="KS3_2"/>
    <property type="match status" value="1"/>
</dbReference>
<dbReference type="GO" id="GO:0016491">
    <property type="term" value="F:oxidoreductase activity"/>
    <property type="evidence" value="ECO:0007669"/>
    <property type="project" value="UniProtKB-KW"/>
</dbReference>
<dbReference type="Gene3D" id="3.10.129.110">
    <property type="entry name" value="Polyketide synthase dehydratase"/>
    <property type="match status" value="1"/>
</dbReference>
<dbReference type="InterPro" id="IPR057326">
    <property type="entry name" value="KR_dom"/>
</dbReference>
<dbReference type="CDD" id="cd05195">
    <property type="entry name" value="enoyl_red"/>
    <property type="match status" value="1"/>
</dbReference>
<dbReference type="PROSITE" id="PS52019">
    <property type="entry name" value="PKS_MFAS_DH"/>
    <property type="match status" value="1"/>
</dbReference>
<keyword evidence="2" id="KW-0597">Phosphoprotein</keyword>
<accession>A0A0U2I851</accession>
<dbReference type="Pfam" id="PF02801">
    <property type="entry name" value="Ketoacyl-synt_C"/>
    <property type="match status" value="1"/>
</dbReference>
<dbReference type="Pfam" id="PF00698">
    <property type="entry name" value="Acyl_transf_1"/>
    <property type="match status" value="1"/>
</dbReference>
<evidence type="ECO:0000256" key="6">
    <source>
        <dbReference type="PROSITE-ProRule" id="PRU01363"/>
    </source>
</evidence>
<keyword evidence="5" id="KW-0511">Multifunctional enzyme</keyword>
<dbReference type="InterPro" id="IPR049551">
    <property type="entry name" value="PKS_DH_C"/>
</dbReference>
<feature type="region of interest" description="C-terminal hotdog fold" evidence="6">
    <location>
        <begin position="1090"/>
        <end position="1237"/>
    </location>
</feature>
<dbReference type="InterPro" id="IPR049552">
    <property type="entry name" value="PKS_DH_N"/>
</dbReference>
<dbReference type="PANTHER" id="PTHR43775">
    <property type="entry name" value="FATTY ACID SYNTHASE"/>
    <property type="match status" value="1"/>
</dbReference>
<dbReference type="InterPro" id="IPR016039">
    <property type="entry name" value="Thiolase-like"/>
</dbReference>
<keyword evidence="1" id="KW-0596">Phosphopantetheine</keyword>
<sequence>MEDDIAVVGIGLRFPGDASSPEELWKVLERGESQWSEFPKDRLNIDGYYHPGGDRQGSISFRGAHFIKGDFAAFDASFFSVAAEDAKAIDPQQRILLETSYEALENAGIRKEDVDGSDAAVYVGSFVKDYEQVCLRDPDWQPQYAATGNGIAIMANRISYFFNLHGPSMTIDTGCSGSLVSVHLAAQSLRTRETSLAIAAGAGMILTPNTMMPMTALNFLSPDGKCFTFDSRANGYGRGEGIGVVVMKRLSDALRDNDTIRAVIRATKVNQDGHTTAKGITLPSKEAQVANINSIYESAGLDFNQTAYVECHGTGTKAGDWRELKAISESLGSVRDIDNPIVVGSIKPNIGHLEGAAGVAGLIKGVLTLEHAKIPPNINFEKANPDIDFENWRVKVPTKMLEWPLPGLRRVSVNCFGFGGTNAHVIMDEAPRYLSARGLQGNHNSFETSGSAVNKHRSKANPGPQLLLYSAHEKSGVQRVIESHMPYLESKKEADGSFLQDYAYTLGCRRSNLEWKHAIVAESLEDLIGKLQNIDESTFKRTSRNKEPKICFLFCGQGAQYAQMGKELMEFEVFHDALEAASRYMKDALGSQFDLLEEILQDQARTRISDARIAQPATTAVQMALVDLFDSFHIKPSYVVGHSSGEIAAAYASGALTKKAAWKVAYYRGVAASSLESKGPKIQGSMMAVGLSIVDIEGSFNGKKYPCQVACINSPRSVTLSGRRENIQCVYKELTAKGVFCRILSVKVAYHSRDMLLVEKEYKSALGLLNPSEHRKPVTMFSTVSGESIDGTKLDKLYWTSNLTQPVLFMSAINHLLSLPAEDTPDIFIELSPKSTLRSPVLDIINLFKRNNPPTFHTALSHKHHDSTSLKEILGGLWARGCKLDMNRVIAQSSHQSLPKCLADLPPYPWNHTRSYWHESHLGVANRFREFPRQDLIGAPTADAISFEPRWRGFLRISENPWIQDHQVQKTIIYPAAGMVTMALQGASQLSKDTGNIHGFEINNMRIEKAMIVPNTAHGLEMAMNFKRTSTFDDQHQSMVFEFCIYSKQLNSAWEQNATGCIRVRYKRGHWKAAFHRYRKKFESLKTTCKESIVPRQLYELLDIVGMNYGPTFQNITHILKGHGSCITKVRIPDTRSKMPAKFEYDHLIHPATLDSMFQTPFAVSNEPMVPTFIKSIFVSATISRDLGKTFDGYSTASRTGVRDASADIVMTQSCWDQPSVVVGGLHFTGIANSTQAAGSFLPNNRTLCTGISWIQDITCARALTIEVLATTLAHKVPGLSILQVGGSTFTALKILRAFACPQGRTPWFSRYTLGHTAGSKSLEKPSLVEGTHYEHFIENRVVDGPEPLPDYDLIIVCVQDGVDITRLLTHVKRPGFLLESLPPGKFDSSRKEIIGHSYQDGSGKTVKMEFGVHHAEPVHDWLSVPGVVILLPNEYPPEARSLAGKLIVERYTVLQIQIMHLSEVTSQPNKLKGKIVISLLDFAADNAGAYVYNWTEAEFKAFHTIHQMAKGILWITRGAHMEPLNPKAAPIIALARTLNSEDPLKMFVTFDLSINTSLDSPSTIKSINRIFLQSFAWAPGSGPRELEFAEKNGAVYVPRLIPIEPLNDVVEKGISHDTAKVPFHGYPQHLKLRVAQPGLVKNSLTFSVGTKFAPQAGEVEIIFESAPLNFVDLETVMGRTLGSEFGTEIYGRVRRIGRNVSGFMTGDRVSGLVAGGSVQSNANIDSRFVAKWSSNLPLSHCISAYHCFVNVGRLGRGKSVLIHAGASTFGLAALSVASQLSANVFVTVMGQDAGSQRAFLLSIGIKKSHIINADTDNFAVVLRDLLERGVDLVYNPTQKHLETNLKCVRQGGTIIQFASKSPYPPSTQHVSASVSLINFDLASLMKHDAEYVAELVRDVVDHEEHIEDKLVVEGPLVKNIELSNITDAFKIIEKSPFFGLVSVTAAPQAKPTVEIPTLKRVRALHQALSRTSTYLLPGGLGGLGRSICELLVRNGVQHVAFLSRSGASSESSKCFIENLKERGVNARVYKVDICDMGTLTKVVKEQISEEMPPIKGVFQCAAVIKDSIFANMTYSDWMEAFRPKTIGSDNLVQVVSDNSENPFFIFLASSAGVIGNRGQANYAAGNCFEDALAQKCRIQGKNATSIDLGPVLGAGMLAEDDETLDILRASGFYGIRHQDFLTMVTYAITGEIAPKTRMPNRVIMGIGSGGLIRQNQPADPYWSRTALYGYLNLVDMPPPDLSIVDGSTEFDLKSLLVCCTSIDAAAEIIVRGLSHMLAKAMNMLPEEIDIGKPPNVYGVDSLVAVGVRNWVVTNCSVEVSVFEVLSDKTVAGLAMDIASKGGFGAEY</sequence>
<dbReference type="SMART" id="SM00829">
    <property type="entry name" value="PKS_ER"/>
    <property type="match status" value="1"/>
</dbReference>
<organism evidence="9">
    <name type="scientific">Fusarium aywerte</name>
    <dbReference type="NCBI Taxonomy" id="427292"/>
    <lineage>
        <taxon>Eukaryota</taxon>
        <taxon>Fungi</taxon>
        <taxon>Dikarya</taxon>
        <taxon>Ascomycota</taxon>
        <taxon>Pezizomycotina</taxon>
        <taxon>Sordariomycetes</taxon>
        <taxon>Hypocreomycetidae</taxon>
        <taxon>Hypocreales</taxon>
        <taxon>Nectriaceae</taxon>
        <taxon>Fusarium</taxon>
        <taxon>Fusarium chlamydosporum species complex</taxon>
    </lineage>
</organism>
<protein>
    <submittedName>
        <fullName evidence="9">Putative polyketide synthase</fullName>
    </submittedName>
</protein>
<dbReference type="InterPro" id="IPR014031">
    <property type="entry name" value="Ketoacyl_synth_C"/>
</dbReference>
<dbReference type="InterPro" id="IPR020843">
    <property type="entry name" value="ER"/>
</dbReference>
<evidence type="ECO:0000259" key="7">
    <source>
        <dbReference type="PROSITE" id="PS52004"/>
    </source>
</evidence>
<dbReference type="Pfam" id="PF14765">
    <property type="entry name" value="PS-DH"/>
    <property type="match status" value="1"/>
</dbReference>
<keyword evidence="3" id="KW-0808">Transferase</keyword>
<dbReference type="Gene3D" id="3.40.47.10">
    <property type="match status" value="1"/>
</dbReference>
<dbReference type="SMART" id="SM00827">
    <property type="entry name" value="PKS_AT"/>
    <property type="match status" value="1"/>
</dbReference>
<dbReference type="InterPro" id="IPR020806">
    <property type="entry name" value="PKS_PP-bd"/>
</dbReference>
<dbReference type="Pfam" id="PF23114">
    <property type="entry name" value="NAD-bd_HRPKS_sdrA"/>
    <property type="match status" value="1"/>
</dbReference>